<evidence type="ECO:0000313" key="1">
    <source>
        <dbReference type="EMBL" id="NEM98530.1"/>
    </source>
</evidence>
<organism evidence="1 2">
    <name type="scientific">Pontibacter burrus</name>
    <dbReference type="NCBI Taxonomy" id="2704466"/>
    <lineage>
        <taxon>Bacteria</taxon>
        <taxon>Pseudomonadati</taxon>
        <taxon>Bacteroidota</taxon>
        <taxon>Cytophagia</taxon>
        <taxon>Cytophagales</taxon>
        <taxon>Hymenobacteraceae</taxon>
        <taxon>Pontibacter</taxon>
    </lineage>
</organism>
<evidence type="ECO:0000313" key="2">
    <source>
        <dbReference type="Proteomes" id="UP000474777"/>
    </source>
</evidence>
<dbReference type="EMBL" id="JAAGWD010000005">
    <property type="protein sequence ID" value="NEM98530.1"/>
    <property type="molecule type" value="Genomic_DNA"/>
</dbReference>
<accession>A0A6B3LY06</accession>
<dbReference type="RefSeq" id="WP_163915422.1">
    <property type="nucleotide sequence ID" value="NZ_JAAGWD010000005.1"/>
</dbReference>
<keyword evidence="2" id="KW-1185">Reference proteome</keyword>
<proteinExistence type="predicted"/>
<dbReference type="AlphaFoldDB" id="A0A6B3LY06"/>
<gene>
    <name evidence="1" type="ORF">GXP69_12565</name>
</gene>
<sequence>MEELERLKKGLETSQTMLLKNEDAGLTCSFIKYGMVQDNFQVKDEDLAQALKQTGVHGVVEGYAFEHLRNNYGWFSLRVKSRKLLKELK</sequence>
<protein>
    <submittedName>
        <fullName evidence="1">Uncharacterized protein</fullName>
    </submittedName>
</protein>
<comment type="caution">
    <text evidence="1">The sequence shown here is derived from an EMBL/GenBank/DDBJ whole genome shotgun (WGS) entry which is preliminary data.</text>
</comment>
<reference evidence="1 2" key="1">
    <citation type="submission" date="2020-02" db="EMBL/GenBank/DDBJ databases">
        <authorList>
            <person name="Kim M.K."/>
        </authorList>
    </citation>
    <scope>NUCLEOTIDE SEQUENCE [LARGE SCALE GENOMIC DNA]</scope>
    <source>
        <strain evidence="1 2">BT327</strain>
    </source>
</reference>
<name>A0A6B3LY06_9BACT</name>
<dbReference type="Proteomes" id="UP000474777">
    <property type="component" value="Unassembled WGS sequence"/>
</dbReference>